<accession>A0A5B7KB15</accession>
<sequence>MRKALENSTSHLCGLGELSICTRNLTWGREQTPEAVQATQSISLTRLLASVTVRGRRTAWYLKESQHKGIQRRCSLECL</sequence>
<organism evidence="1 2">
    <name type="scientific">Portunus trituberculatus</name>
    <name type="common">Swimming crab</name>
    <name type="synonym">Neptunus trituberculatus</name>
    <dbReference type="NCBI Taxonomy" id="210409"/>
    <lineage>
        <taxon>Eukaryota</taxon>
        <taxon>Metazoa</taxon>
        <taxon>Ecdysozoa</taxon>
        <taxon>Arthropoda</taxon>
        <taxon>Crustacea</taxon>
        <taxon>Multicrustacea</taxon>
        <taxon>Malacostraca</taxon>
        <taxon>Eumalacostraca</taxon>
        <taxon>Eucarida</taxon>
        <taxon>Decapoda</taxon>
        <taxon>Pleocyemata</taxon>
        <taxon>Brachyura</taxon>
        <taxon>Eubrachyura</taxon>
        <taxon>Portunoidea</taxon>
        <taxon>Portunidae</taxon>
        <taxon>Portuninae</taxon>
        <taxon>Portunus</taxon>
    </lineage>
</organism>
<keyword evidence="2" id="KW-1185">Reference proteome</keyword>
<protein>
    <submittedName>
        <fullName evidence="1">Uncharacterized protein</fullName>
    </submittedName>
</protein>
<name>A0A5B7KB15_PORTR</name>
<gene>
    <name evidence="1" type="ORF">E2C01_097809</name>
</gene>
<dbReference type="Proteomes" id="UP000324222">
    <property type="component" value="Unassembled WGS sequence"/>
</dbReference>
<dbReference type="EMBL" id="VSRR010130535">
    <property type="protein sequence ID" value="MPD02239.1"/>
    <property type="molecule type" value="Genomic_DNA"/>
</dbReference>
<evidence type="ECO:0000313" key="1">
    <source>
        <dbReference type="EMBL" id="MPD02239.1"/>
    </source>
</evidence>
<dbReference type="AlphaFoldDB" id="A0A5B7KB15"/>
<evidence type="ECO:0000313" key="2">
    <source>
        <dbReference type="Proteomes" id="UP000324222"/>
    </source>
</evidence>
<comment type="caution">
    <text evidence="1">The sequence shown here is derived from an EMBL/GenBank/DDBJ whole genome shotgun (WGS) entry which is preliminary data.</text>
</comment>
<reference evidence="1 2" key="1">
    <citation type="submission" date="2019-05" db="EMBL/GenBank/DDBJ databases">
        <title>Another draft genome of Portunus trituberculatus and its Hox gene families provides insights of decapod evolution.</title>
        <authorList>
            <person name="Jeong J.-H."/>
            <person name="Song I."/>
            <person name="Kim S."/>
            <person name="Choi T."/>
            <person name="Kim D."/>
            <person name="Ryu S."/>
            <person name="Kim W."/>
        </authorList>
    </citation>
    <scope>NUCLEOTIDE SEQUENCE [LARGE SCALE GENOMIC DNA]</scope>
    <source>
        <tissue evidence="1">Muscle</tissue>
    </source>
</reference>
<proteinExistence type="predicted"/>